<comment type="caution">
    <text evidence="3">The sequence shown here is derived from an EMBL/GenBank/DDBJ whole genome shotgun (WGS) entry which is preliminary data.</text>
</comment>
<evidence type="ECO:0000313" key="3">
    <source>
        <dbReference type="EMBL" id="MXP31636.1"/>
    </source>
</evidence>
<dbReference type="AlphaFoldDB" id="A0A845AT00"/>
<dbReference type="EMBL" id="WTYE01000001">
    <property type="protein sequence ID" value="MXP31636.1"/>
    <property type="molecule type" value="Genomic_DNA"/>
</dbReference>
<evidence type="ECO:0000313" key="4">
    <source>
        <dbReference type="Proteomes" id="UP000446786"/>
    </source>
</evidence>
<proteinExistence type="predicted"/>
<keyword evidence="1" id="KW-0732">Signal</keyword>
<dbReference type="Proteomes" id="UP000446786">
    <property type="component" value="Unassembled WGS sequence"/>
</dbReference>
<evidence type="ECO:0000256" key="1">
    <source>
        <dbReference type="SAM" id="SignalP"/>
    </source>
</evidence>
<feature type="domain" description="ABC-type uncharacterised transport system" evidence="2">
    <location>
        <begin position="64"/>
        <end position="155"/>
    </location>
</feature>
<dbReference type="InterPro" id="IPR019196">
    <property type="entry name" value="ABC_transp_unknown"/>
</dbReference>
<dbReference type="InterPro" id="IPR029062">
    <property type="entry name" value="Class_I_gatase-like"/>
</dbReference>
<dbReference type="SUPFAM" id="SSF52317">
    <property type="entry name" value="Class I glutamine amidotransferase-like"/>
    <property type="match status" value="1"/>
</dbReference>
<name>A0A845AT00_9SPHN</name>
<feature type="signal peptide" evidence="1">
    <location>
        <begin position="1"/>
        <end position="21"/>
    </location>
</feature>
<dbReference type="OrthoDB" id="7390937at2"/>
<dbReference type="RefSeq" id="WP_160779060.1">
    <property type="nucleotide sequence ID" value="NZ_BAAAZF010000001.1"/>
</dbReference>
<gene>
    <name evidence="3" type="ORF">GRI94_07350</name>
</gene>
<protein>
    <recommendedName>
        <fullName evidence="2">ABC-type uncharacterized transport system domain-containing protein</fullName>
    </recommendedName>
</protein>
<dbReference type="Pfam" id="PF09822">
    <property type="entry name" value="ABC_transp_aux"/>
    <property type="match status" value="1"/>
</dbReference>
<feature type="chain" id="PRO_5032810276" description="ABC-type uncharacterized transport system domain-containing protein" evidence="1">
    <location>
        <begin position="22"/>
        <end position="248"/>
    </location>
</feature>
<accession>A0A845AT00</accession>
<dbReference type="PROSITE" id="PS51257">
    <property type="entry name" value="PROKAR_LIPOPROTEIN"/>
    <property type="match status" value="1"/>
</dbReference>
<organism evidence="3 4">
    <name type="scientific">Parerythrobacter jejuensis</name>
    <dbReference type="NCBI Taxonomy" id="795812"/>
    <lineage>
        <taxon>Bacteria</taxon>
        <taxon>Pseudomonadati</taxon>
        <taxon>Pseudomonadota</taxon>
        <taxon>Alphaproteobacteria</taxon>
        <taxon>Sphingomonadales</taxon>
        <taxon>Erythrobacteraceae</taxon>
        <taxon>Parerythrobacter</taxon>
    </lineage>
</organism>
<sequence length="248" mass="26245">MKKNRQIAAALLALLASACSGDRGGTLTQEQSLGLFTSLPIYWQPGGALDELSAQADGSHWANTALSQSFVIAPMDALTAEELAALDILVMAQPRALSGPENVALDQWVRQGGRALVFADPMLVGHSDFPIGDRRRPQDTVLLSPILARWGLELMFDPEAPAQIERIAFDGIGFDAIRPGSFRIIDPAGGAQSACELSPDAMAAWCVVGSGRVLLVADATLLEDREGGDASLAVLESLLGIVRDGREN</sequence>
<keyword evidence="4" id="KW-1185">Reference proteome</keyword>
<evidence type="ECO:0000259" key="2">
    <source>
        <dbReference type="Pfam" id="PF09822"/>
    </source>
</evidence>
<reference evidence="3 4" key="1">
    <citation type="submission" date="2019-12" db="EMBL/GenBank/DDBJ databases">
        <title>Genomic-based taxomic classification of the family Erythrobacteraceae.</title>
        <authorList>
            <person name="Xu L."/>
        </authorList>
    </citation>
    <scope>NUCLEOTIDE SEQUENCE [LARGE SCALE GENOMIC DNA]</scope>
    <source>
        <strain evidence="3 4">JCM 16677</strain>
    </source>
</reference>